<dbReference type="Proteomes" id="UP000026249">
    <property type="component" value="Unassembled WGS sequence"/>
</dbReference>
<feature type="binding site" evidence="3">
    <location>
        <position position="14"/>
    </location>
    <ligand>
        <name>substrate</name>
    </ligand>
</feature>
<dbReference type="EMBL" id="JFKE01000011">
    <property type="protein sequence ID" value="KAJ54097.1"/>
    <property type="molecule type" value="Genomic_DNA"/>
</dbReference>
<dbReference type="SMART" id="SM00830">
    <property type="entry name" value="CM_2"/>
    <property type="match status" value="1"/>
</dbReference>
<evidence type="ECO:0000313" key="5">
    <source>
        <dbReference type="EMBL" id="KAJ54097.1"/>
    </source>
</evidence>
<dbReference type="EC" id="5.4.99.5" evidence="1"/>
<evidence type="ECO:0000259" key="4">
    <source>
        <dbReference type="PROSITE" id="PS51168"/>
    </source>
</evidence>
<feature type="binding site" evidence="3">
    <location>
        <position position="42"/>
    </location>
    <ligand>
        <name>substrate</name>
    </ligand>
</feature>
<dbReference type="GO" id="GO:0009697">
    <property type="term" value="P:salicylic acid biosynthetic process"/>
    <property type="evidence" value="ECO:0007669"/>
    <property type="project" value="InterPro"/>
</dbReference>
<feature type="binding site" evidence="3">
    <location>
        <position position="91"/>
    </location>
    <ligand>
        <name>substrate</name>
    </ligand>
</feature>
<dbReference type="PROSITE" id="PS51168">
    <property type="entry name" value="CHORISMATE_MUT_2"/>
    <property type="match status" value="1"/>
</dbReference>
<dbReference type="NCBIfam" id="TIGR01803">
    <property type="entry name" value="CM-like"/>
    <property type="match status" value="1"/>
</dbReference>
<evidence type="ECO:0000256" key="2">
    <source>
        <dbReference type="ARBA" id="ARBA00023235"/>
    </source>
</evidence>
<feature type="binding site" evidence="3">
    <location>
        <position position="31"/>
    </location>
    <ligand>
        <name>substrate</name>
    </ligand>
</feature>
<dbReference type="RefSeq" id="WP_035262559.1">
    <property type="nucleotide sequence ID" value="NZ_JFKE01000011.1"/>
</dbReference>
<dbReference type="PANTHER" id="PTHR38041">
    <property type="entry name" value="CHORISMATE MUTASE"/>
    <property type="match status" value="1"/>
</dbReference>
<evidence type="ECO:0000313" key="6">
    <source>
        <dbReference type="Proteomes" id="UP000026249"/>
    </source>
</evidence>
<gene>
    <name evidence="5" type="ORF">ACMU_04160</name>
</gene>
<dbReference type="InterPro" id="IPR036979">
    <property type="entry name" value="CM_dom_sf"/>
</dbReference>
<dbReference type="GO" id="GO:0016835">
    <property type="term" value="F:carbon-oxygen lyase activity"/>
    <property type="evidence" value="ECO:0007669"/>
    <property type="project" value="InterPro"/>
</dbReference>
<comment type="caution">
    <text evidence="5">The sequence shown here is derived from an EMBL/GenBank/DDBJ whole genome shotgun (WGS) entry which is preliminary data.</text>
</comment>
<reference evidence="5 6" key="1">
    <citation type="submission" date="2014-03" db="EMBL/GenBank/DDBJ databases">
        <title>Draft Genome Sequence of Actibacterium mucosum KCTC 23349, a Marine Alphaproteobacterium with Complex Ionic Requirements Isolated from Mediterranean Seawater at Malvarrosa Beach, Valencia, Spain.</title>
        <authorList>
            <person name="Arahal D.R."/>
            <person name="Shao Z."/>
            <person name="Lai Q."/>
            <person name="Pujalte M.J."/>
        </authorList>
    </citation>
    <scope>NUCLEOTIDE SEQUENCE [LARGE SCALE GENOMIC DNA]</scope>
    <source>
        <strain evidence="5 6">KCTC 23349</strain>
    </source>
</reference>
<dbReference type="InterPro" id="IPR051331">
    <property type="entry name" value="Chorismate_mutase-related"/>
</dbReference>
<dbReference type="InterPro" id="IPR002701">
    <property type="entry name" value="CM_II_prokaryot"/>
</dbReference>
<dbReference type="Pfam" id="PF01817">
    <property type="entry name" value="CM_2"/>
    <property type="match status" value="1"/>
</dbReference>
<keyword evidence="6" id="KW-1185">Reference proteome</keyword>
<dbReference type="Gene3D" id="1.20.59.10">
    <property type="entry name" value="Chorismate mutase"/>
    <property type="match status" value="1"/>
</dbReference>
<proteinExistence type="predicted"/>
<keyword evidence="2" id="KW-0413">Isomerase</keyword>
<organism evidence="5 6">
    <name type="scientific">Actibacterium mucosum KCTC 23349</name>
    <dbReference type="NCBI Taxonomy" id="1454373"/>
    <lineage>
        <taxon>Bacteria</taxon>
        <taxon>Pseudomonadati</taxon>
        <taxon>Pseudomonadota</taxon>
        <taxon>Alphaproteobacteria</taxon>
        <taxon>Rhodobacterales</taxon>
        <taxon>Roseobacteraceae</taxon>
        <taxon>Actibacterium</taxon>
    </lineage>
</organism>
<dbReference type="InterPro" id="IPR008241">
    <property type="entry name" value="Isochorismate_pyruvate-lyase"/>
</dbReference>
<dbReference type="AlphaFoldDB" id="A0A037ZD65"/>
<dbReference type="PANTHER" id="PTHR38041:SF1">
    <property type="entry name" value="CHORISMATE MUTASE"/>
    <property type="match status" value="1"/>
</dbReference>
<dbReference type="GO" id="GO:0004106">
    <property type="term" value="F:chorismate mutase activity"/>
    <property type="evidence" value="ECO:0007669"/>
    <property type="project" value="UniProtKB-EC"/>
</dbReference>
<dbReference type="PIRSF" id="PIRSF029775">
    <property type="entry name" value="Isochor_pyr_lyas"/>
    <property type="match status" value="1"/>
</dbReference>
<name>A0A037ZD65_9RHOB</name>
<dbReference type="STRING" id="1454373.ACMU_04160"/>
<protein>
    <recommendedName>
        <fullName evidence="1">chorismate mutase</fullName>
        <ecNumber evidence="1">5.4.99.5</ecNumber>
    </recommendedName>
</protein>
<dbReference type="SUPFAM" id="SSF48600">
    <property type="entry name" value="Chorismate mutase II"/>
    <property type="match status" value="1"/>
</dbReference>
<dbReference type="GO" id="GO:0046417">
    <property type="term" value="P:chorismate metabolic process"/>
    <property type="evidence" value="ECO:0007669"/>
    <property type="project" value="InterPro"/>
</dbReference>
<sequence length="97" mass="10857">MRKPQDCANMTELRENIDALDLQIAKLLAERAAHIDRAAELKPAEGLPARIGPRVDQVVANARRNAETLGLDADLAEQLWRTMIEWSIAREERVLGS</sequence>
<dbReference type="OrthoDB" id="514491at2"/>
<evidence type="ECO:0000256" key="3">
    <source>
        <dbReference type="PIRSR" id="PIRSR029775-1"/>
    </source>
</evidence>
<feature type="domain" description="Chorismate mutase" evidence="4">
    <location>
        <begin position="4"/>
        <end position="95"/>
    </location>
</feature>
<accession>A0A037ZD65</accession>
<evidence type="ECO:0000256" key="1">
    <source>
        <dbReference type="ARBA" id="ARBA00012404"/>
    </source>
</evidence>
<dbReference type="InterPro" id="IPR036263">
    <property type="entry name" value="Chorismate_II_sf"/>
</dbReference>